<reference evidence="2" key="1">
    <citation type="journal article" date="2014" name="Int. J. Syst. Evol. Microbiol.">
        <title>Complete genome sequence of Corynebacterium casei LMG S-19264T (=DSM 44701T), isolated from a smear-ripened cheese.</title>
        <authorList>
            <consortium name="US DOE Joint Genome Institute (JGI-PGF)"/>
            <person name="Walter F."/>
            <person name="Albersmeier A."/>
            <person name="Kalinowski J."/>
            <person name="Ruckert C."/>
        </authorList>
    </citation>
    <scope>NUCLEOTIDE SEQUENCE</scope>
    <source>
        <strain evidence="2">KCTC 22169</strain>
    </source>
</reference>
<dbReference type="RefSeq" id="WP_189612978.1">
    <property type="nucleotide sequence ID" value="NZ_BMXR01000015.1"/>
</dbReference>
<comment type="similarity">
    <text evidence="1">Belongs to the enoyl-CoA hydratase/isomerase family.</text>
</comment>
<dbReference type="InterPro" id="IPR029045">
    <property type="entry name" value="ClpP/crotonase-like_dom_sf"/>
</dbReference>
<evidence type="ECO:0000256" key="1">
    <source>
        <dbReference type="ARBA" id="ARBA00005254"/>
    </source>
</evidence>
<dbReference type="InterPro" id="IPR001753">
    <property type="entry name" value="Enoyl-CoA_hydra/iso"/>
</dbReference>
<dbReference type="InterPro" id="IPR014748">
    <property type="entry name" value="Enoyl-CoA_hydra_C"/>
</dbReference>
<sequence>MSALTVTREQGIATLTLNRPEVRNAFGAELIAELTETVAECDLDPEVRVLVLRAEGKHFSAGADLNWMRSMKDLSQAENKVDARKLANLLEVLDGCQKPLVGVCQGAAMGGGVGLLACCDIVLATDNAFFALSEVRIGLSPATISPYVIRAIGARQARRYFVSAEPFDAQRAQAMGLVHEVVATDDLDATLDTLLETLRAGGPEAQQAAKQLVKDVSLAPIDTTLMEQLAERIAAQRVGDEGQEGLAAFLDKRTPAWVKSS</sequence>
<evidence type="ECO:0000313" key="2">
    <source>
        <dbReference type="EMBL" id="GGX72282.1"/>
    </source>
</evidence>
<dbReference type="Gene3D" id="1.10.12.10">
    <property type="entry name" value="Lyase 2-enoyl-coa Hydratase, Chain A, domain 2"/>
    <property type="match status" value="1"/>
</dbReference>
<dbReference type="PANTHER" id="PTHR42964">
    <property type="entry name" value="ENOYL-COA HYDRATASE"/>
    <property type="match status" value="1"/>
</dbReference>
<proteinExistence type="inferred from homology"/>
<accession>A0A918NJF8</accession>
<dbReference type="GO" id="GO:0003824">
    <property type="term" value="F:catalytic activity"/>
    <property type="evidence" value="ECO:0007669"/>
    <property type="project" value="UniProtKB-ARBA"/>
</dbReference>
<dbReference type="PANTHER" id="PTHR42964:SF1">
    <property type="entry name" value="POLYKETIDE BIOSYNTHESIS ENOYL-COA HYDRATASE PKSH-RELATED"/>
    <property type="match status" value="1"/>
</dbReference>
<reference evidence="2" key="2">
    <citation type="submission" date="2020-09" db="EMBL/GenBank/DDBJ databases">
        <authorList>
            <person name="Sun Q."/>
            <person name="Kim S."/>
        </authorList>
    </citation>
    <scope>NUCLEOTIDE SEQUENCE</scope>
    <source>
        <strain evidence="2">KCTC 22169</strain>
    </source>
</reference>
<dbReference type="Pfam" id="PF00378">
    <property type="entry name" value="ECH_1"/>
    <property type="match status" value="1"/>
</dbReference>
<dbReference type="Gene3D" id="3.90.226.10">
    <property type="entry name" value="2-enoyl-CoA Hydratase, Chain A, domain 1"/>
    <property type="match status" value="1"/>
</dbReference>
<dbReference type="EMBL" id="BMXR01000015">
    <property type="protein sequence ID" value="GGX72282.1"/>
    <property type="molecule type" value="Genomic_DNA"/>
</dbReference>
<gene>
    <name evidence="2" type="ORF">GCM10007392_44630</name>
</gene>
<dbReference type="AlphaFoldDB" id="A0A918NJF8"/>
<evidence type="ECO:0000313" key="3">
    <source>
        <dbReference type="Proteomes" id="UP000626148"/>
    </source>
</evidence>
<dbReference type="InterPro" id="IPR051683">
    <property type="entry name" value="Enoyl-CoA_Hydratase/Isomerase"/>
</dbReference>
<dbReference type="Proteomes" id="UP000626148">
    <property type="component" value="Unassembled WGS sequence"/>
</dbReference>
<dbReference type="CDD" id="cd06558">
    <property type="entry name" value="crotonase-like"/>
    <property type="match status" value="1"/>
</dbReference>
<organism evidence="2 3">
    <name type="scientific">Saccharospirillum salsuginis</name>
    <dbReference type="NCBI Taxonomy" id="418750"/>
    <lineage>
        <taxon>Bacteria</taxon>
        <taxon>Pseudomonadati</taxon>
        <taxon>Pseudomonadota</taxon>
        <taxon>Gammaproteobacteria</taxon>
        <taxon>Oceanospirillales</taxon>
        <taxon>Saccharospirillaceae</taxon>
        <taxon>Saccharospirillum</taxon>
    </lineage>
</organism>
<dbReference type="SUPFAM" id="SSF52096">
    <property type="entry name" value="ClpP/crotonase"/>
    <property type="match status" value="1"/>
</dbReference>
<protein>
    <submittedName>
        <fullName evidence="2">Methylglutaconyl-CoA hydratase</fullName>
    </submittedName>
</protein>
<keyword evidence="3" id="KW-1185">Reference proteome</keyword>
<name>A0A918NJF8_9GAMM</name>
<comment type="caution">
    <text evidence="2">The sequence shown here is derived from an EMBL/GenBank/DDBJ whole genome shotgun (WGS) entry which is preliminary data.</text>
</comment>
<dbReference type="GO" id="GO:0008300">
    <property type="term" value="P:isoprenoid catabolic process"/>
    <property type="evidence" value="ECO:0007669"/>
    <property type="project" value="TreeGrafter"/>
</dbReference>